<evidence type="ECO:0000313" key="2">
    <source>
        <dbReference type="EMBL" id="TWH19453.1"/>
    </source>
</evidence>
<proteinExistence type="predicted"/>
<comment type="caution">
    <text evidence="2">The sequence shown here is derived from an EMBL/GenBank/DDBJ whole genome shotgun (WGS) entry which is preliminary data.</text>
</comment>
<protein>
    <submittedName>
        <fullName evidence="2">Uncharacterized protein</fullName>
    </submittedName>
</protein>
<evidence type="ECO:0000256" key="1">
    <source>
        <dbReference type="SAM" id="Phobius"/>
    </source>
</evidence>
<keyword evidence="1" id="KW-0812">Transmembrane</keyword>
<dbReference type="OrthoDB" id="3699817at2"/>
<dbReference type="RefSeq" id="WP_030530501.1">
    <property type="nucleotide sequence ID" value="NZ_JOIJ01000002.1"/>
</dbReference>
<keyword evidence="3" id="KW-1185">Reference proteome</keyword>
<feature type="transmembrane region" description="Helical" evidence="1">
    <location>
        <begin position="6"/>
        <end position="24"/>
    </location>
</feature>
<keyword evidence="1" id="KW-0472">Membrane</keyword>
<dbReference type="AlphaFoldDB" id="A0A660CCG8"/>
<accession>A0A660CCG8</accession>
<reference evidence="2 3" key="1">
    <citation type="submission" date="2019-07" db="EMBL/GenBank/DDBJ databases">
        <title>R&amp;d 2014.</title>
        <authorList>
            <person name="Klenk H.-P."/>
        </authorList>
    </citation>
    <scope>NUCLEOTIDE SEQUENCE [LARGE SCALE GENOMIC DNA]</scope>
    <source>
        <strain evidence="2 3">DSM 43194</strain>
    </source>
</reference>
<keyword evidence="1" id="KW-1133">Transmembrane helix</keyword>
<dbReference type="EMBL" id="VLJV01000001">
    <property type="protein sequence ID" value="TWH19453.1"/>
    <property type="molecule type" value="Genomic_DNA"/>
</dbReference>
<name>A0A660CCG8_9PSEU</name>
<gene>
    <name evidence="2" type="ORF">JD82_01278</name>
</gene>
<sequence length="141" mass="15100">MDPVIVIGAMAGALVAAGVMFLVATTRKGSVASIAMTKRRIVLWSSAPPEALYAWVTQYCPQGYRLEDADPASGRFVVSSRPSFATWGFFFPGVVYADPAGSRLELGITSRAVQWGPLVGREHRKLAQELATLTGSRLAEA</sequence>
<dbReference type="Proteomes" id="UP000317303">
    <property type="component" value="Unassembled WGS sequence"/>
</dbReference>
<organism evidence="2 3">
    <name type="scientific">Prauserella rugosa</name>
    <dbReference type="NCBI Taxonomy" id="43354"/>
    <lineage>
        <taxon>Bacteria</taxon>
        <taxon>Bacillati</taxon>
        <taxon>Actinomycetota</taxon>
        <taxon>Actinomycetes</taxon>
        <taxon>Pseudonocardiales</taxon>
        <taxon>Pseudonocardiaceae</taxon>
        <taxon>Prauserella</taxon>
    </lineage>
</organism>
<evidence type="ECO:0000313" key="3">
    <source>
        <dbReference type="Proteomes" id="UP000317303"/>
    </source>
</evidence>